<dbReference type="SUPFAM" id="SSF54909">
    <property type="entry name" value="Dimeric alpha+beta barrel"/>
    <property type="match status" value="1"/>
</dbReference>
<comment type="similarity">
    <text evidence="1">Belongs to the YciI family.</text>
</comment>
<comment type="caution">
    <text evidence="3">The sequence shown here is derived from an EMBL/GenBank/DDBJ whole genome shotgun (WGS) entry which is preliminary data.</text>
</comment>
<dbReference type="AlphaFoldDB" id="A0A7Y2LZA5"/>
<reference evidence="3 4" key="1">
    <citation type="submission" date="2020-05" db="EMBL/GenBank/DDBJ databases">
        <title>MicrobeNet Type strains.</title>
        <authorList>
            <person name="Nicholson A.C."/>
        </authorList>
    </citation>
    <scope>NUCLEOTIDE SEQUENCE [LARGE SCALE GENOMIC DNA]</scope>
    <source>
        <strain evidence="3 4">JCM 14282</strain>
    </source>
</reference>
<accession>A0A7Y2LZA5</accession>
<evidence type="ECO:0000256" key="1">
    <source>
        <dbReference type="ARBA" id="ARBA00007689"/>
    </source>
</evidence>
<dbReference type="RefSeq" id="WP_167035281.1">
    <property type="nucleotide sequence ID" value="NZ_BAAANA010000002.1"/>
</dbReference>
<dbReference type="Pfam" id="PF03795">
    <property type="entry name" value="YCII"/>
    <property type="match status" value="1"/>
</dbReference>
<name>A0A7Y2LZA5_9MICO</name>
<sequence>MRYLLLVWVDEEAEAAELPPGTIETWMDDVQGSGIRLVGGALDAPARSTLVRERGGELLVTDGPFAESKEWIGGFDLLECDSLDEALGVARRHPMVALGSIELRPIVSLGIPSEERVVASDGVKA</sequence>
<keyword evidence="4" id="KW-1185">Reference proteome</keyword>
<dbReference type="InterPro" id="IPR011008">
    <property type="entry name" value="Dimeric_a/b-barrel"/>
</dbReference>
<dbReference type="InterPro" id="IPR005545">
    <property type="entry name" value="YCII"/>
</dbReference>
<organism evidence="3 4">
    <name type="scientific">Microbacterium ulmi</name>
    <dbReference type="NCBI Taxonomy" id="179095"/>
    <lineage>
        <taxon>Bacteria</taxon>
        <taxon>Bacillati</taxon>
        <taxon>Actinomycetota</taxon>
        <taxon>Actinomycetes</taxon>
        <taxon>Micrococcales</taxon>
        <taxon>Microbacteriaceae</taxon>
        <taxon>Microbacterium</taxon>
    </lineage>
</organism>
<evidence type="ECO:0000259" key="2">
    <source>
        <dbReference type="Pfam" id="PF03795"/>
    </source>
</evidence>
<proteinExistence type="inferred from homology"/>
<protein>
    <recommendedName>
        <fullName evidence="2">YCII-related domain-containing protein</fullName>
    </recommendedName>
</protein>
<dbReference type="Gene3D" id="3.30.70.1060">
    <property type="entry name" value="Dimeric alpha+beta barrel"/>
    <property type="match status" value="1"/>
</dbReference>
<feature type="domain" description="YCII-related" evidence="2">
    <location>
        <begin position="1"/>
        <end position="107"/>
    </location>
</feature>
<evidence type="ECO:0000313" key="4">
    <source>
        <dbReference type="Proteomes" id="UP000543598"/>
    </source>
</evidence>
<gene>
    <name evidence="3" type="ORF">HLA99_07115</name>
</gene>
<evidence type="ECO:0000313" key="3">
    <source>
        <dbReference type="EMBL" id="NNH03616.1"/>
    </source>
</evidence>
<dbReference type="PANTHER" id="PTHR35174">
    <property type="entry name" value="BLL7171 PROTEIN-RELATED"/>
    <property type="match status" value="1"/>
</dbReference>
<dbReference type="Proteomes" id="UP000543598">
    <property type="component" value="Unassembled WGS sequence"/>
</dbReference>
<dbReference type="EMBL" id="JABEMB010000007">
    <property type="protein sequence ID" value="NNH03616.1"/>
    <property type="molecule type" value="Genomic_DNA"/>
</dbReference>